<dbReference type="Pfam" id="PF02518">
    <property type="entry name" value="HATPase_c"/>
    <property type="match status" value="1"/>
</dbReference>
<dbReference type="InterPro" id="IPR000700">
    <property type="entry name" value="PAS-assoc_C"/>
</dbReference>
<evidence type="ECO:0000256" key="8">
    <source>
        <dbReference type="ARBA" id="ARBA00022777"/>
    </source>
</evidence>
<evidence type="ECO:0000256" key="3">
    <source>
        <dbReference type="ARBA" id="ARBA00012438"/>
    </source>
</evidence>
<feature type="domain" description="PAC" evidence="14">
    <location>
        <begin position="389"/>
        <end position="444"/>
    </location>
</feature>
<evidence type="ECO:0000313" key="15">
    <source>
        <dbReference type="EMBL" id="MBB6070998.1"/>
    </source>
</evidence>
<feature type="domain" description="Histidine kinase" evidence="13">
    <location>
        <begin position="637"/>
        <end position="855"/>
    </location>
</feature>
<keyword evidence="7" id="KW-0547">Nucleotide-binding</keyword>
<dbReference type="SUPFAM" id="SSF55781">
    <property type="entry name" value="GAF domain-like"/>
    <property type="match status" value="2"/>
</dbReference>
<dbReference type="InterPro" id="IPR050736">
    <property type="entry name" value="Sensor_HK_Regulatory"/>
</dbReference>
<keyword evidence="11" id="KW-0472">Membrane</keyword>
<dbReference type="InterPro" id="IPR004358">
    <property type="entry name" value="Sig_transdc_His_kin-like_C"/>
</dbReference>
<evidence type="ECO:0000256" key="4">
    <source>
        <dbReference type="ARBA" id="ARBA00022475"/>
    </source>
</evidence>
<dbReference type="InterPro" id="IPR035965">
    <property type="entry name" value="PAS-like_dom_sf"/>
</dbReference>
<dbReference type="PANTHER" id="PTHR43711:SF26">
    <property type="entry name" value="SENSOR HISTIDINE KINASE RCSC"/>
    <property type="match status" value="1"/>
</dbReference>
<dbReference type="Gene3D" id="3.30.565.10">
    <property type="entry name" value="Histidine kinase-like ATPase, C-terminal domain"/>
    <property type="match status" value="1"/>
</dbReference>
<sequence>MPDPNDTLRQPDRLAAIAEADLVASGAIPALDRVVRAAAELMGVPVAQLNVITADRQIPVSHVGGEAWGKAVHLDRSYCQHVIRSGEPLVVPDARVHPAVADNAATRESGIIAYLSVPILSPRAAAPLATLCVVDFQPRPWTEREVLLLTDLGAWALSEIELRAGRLRDRAAAEAALRESEARYQALFHSLDEGFCVVEVIFDEQGSPIDYRFLETNPAFIQQTGLHDAVGRRIRDLVPTLETHWFEIYGRVALTGEPVRFDAGAAGLGRWYDVYAFRMGRPEERHVAVLFRDVSAMRLAAAERERLLEELAVERARLVEVIQRAPAFMVVLRGPSYTLERVNDAFLRLIGHRDVVGRPLFDALPESRGQGFEQALRHVMDTGEPFVGRGLPLRLVRVAGEPAEERIIDVSYVPLTEADGERSGIVVLGTDVTEQVRSREEAERARDRAERLQALTGALAGARTLDEVATVVVADMVVALGAVTGALAGRSADGEALVLLRTVGFSEPLKAGVRRQVLSFRSPLTECFLTRAPVWVETREGPRGLDARFPPIAPVWDELGVRAAAFIPLIAAGEAVGVISFSFDAARVFPPEEKAFLLALGQQAALAVERARLFAAEHAARAEAERANRAKSEFLAVMSHELRTPLNAIGGYAELMEMEIHGPITPQQRESLRRVQTSQRHLLGLINEVLNYAKLETGTVHYEIAEVRLRDALAIAEALVTPQAQARELALTIVPCDPDLTVRADTDKVRQILVNLLSNAVKFTAPGGAIELGCTREGGKVHVYVRDTGMGIAANQLDRIFEPFVQVRADLTRTAEGTGLGLAISRDLARGMGGDLTAESTLDVGSTFTLTLPAA</sequence>
<dbReference type="GO" id="GO:0005524">
    <property type="term" value="F:ATP binding"/>
    <property type="evidence" value="ECO:0007669"/>
    <property type="project" value="UniProtKB-KW"/>
</dbReference>
<evidence type="ECO:0000256" key="9">
    <source>
        <dbReference type="ARBA" id="ARBA00022840"/>
    </source>
</evidence>
<dbReference type="SUPFAM" id="SSF55874">
    <property type="entry name" value="ATPase domain of HSP90 chaperone/DNA topoisomerase II/histidine kinase"/>
    <property type="match status" value="1"/>
</dbReference>
<dbReference type="EMBL" id="JACHIA010000006">
    <property type="protein sequence ID" value="MBB6070998.1"/>
    <property type="molecule type" value="Genomic_DNA"/>
</dbReference>
<evidence type="ECO:0000256" key="10">
    <source>
        <dbReference type="ARBA" id="ARBA00023012"/>
    </source>
</evidence>
<evidence type="ECO:0000256" key="5">
    <source>
        <dbReference type="ARBA" id="ARBA00022553"/>
    </source>
</evidence>
<dbReference type="Pfam" id="PF13188">
    <property type="entry name" value="PAS_8"/>
    <property type="match status" value="1"/>
</dbReference>
<dbReference type="Pfam" id="PF01590">
    <property type="entry name" value="GAF"/>
    <property type="match status" value="1"/>
</dbReference>
<keyword evidence="10" id="KW-0902">Two-component regulatory system</keyword>
<comment type="caution">
    <text evidence="15">The sequence shown here is derived from an EMBL/GenBank/DDBJ whole genome shotgun (WGS) entry which is preliminary data.</text>
</comment>
<dbReference type="InterPro" id="IPR036890">
    <property type="entry name" value="HATPase_C_sf"/>
</dbReference>
<evidence type="ECO:0000256" key="7">
    <source>
        <dbReference type="ARBA" id="ARBA00022741"/>
    </source>
</evidence>
<evidence type="ECO:0000256" key="12">
    <source>
        <dbReference type="SAM" id="Coils"/>
    </source>
</evidence>
<comment type="subcellular location">
    <subcellularLocation>
        <location evidence="2">Cell membrane</location>
    </subcellularLocation>
</comment>
<dbReference type="FunFam" id="3.30.565.10:FF:000023">
    <property type="entry name" value="PAS domain-containing sensor histidine kinase"/>
    <property type="match status" value="1"/>
</dbReference>
<dbReference type="AlphaFoldDB" id="A0A841GZ64"/>
<dbReference type="InterPro" id="IPR003594">
    <property type="entry name" value="HATPase_dom"/>
</dbReference>
<keyword evidence="16" id="KW-1185">Reference proteome</keyword>
<dbReference type="PROSITE" id="PS50113">
    <property type="entry name" value="PAC"/>
    <property type="match status" value="1"/>
</dbReference>
<dbReference type="Proteomes" id="UP000582837">
    <property type="component" value="Unassembled WGS sequence"/>
</dbReference>
<dbReference type="PRINTS" id="PR00344">
    <property type="entry name" value="BCTRLSENSOR"/>
</dbReference>
<dbReference type="CDD" id="cd00082">
    <property type="entry name" value="HisKA"/>
    <property type="match status" value="1"/>
</dbReference>
<dbReference type="InterPro" id="IPR003018">
    <property type="entry name" value="GAF"/>
</dbReference>
<dbReference type="InterPro" id="IPR000014">
    <property type="entry name" value="PAS"/>
</dbReference>
<keyword evidence="9" id="KW-0067">ATP-binding</keyword>
<keyword evidence="6" id="KW-0808">Transferase</keyword>
<keyword evidence="5" id="KW-0597">Phosphoprotein</keyword>
<dbReference type="InterPro" id="IPR013656">
    <property type="entry name" value="PAS_4"/>
</dbReference>
<gene>
    <name evidence="15" type="ORF">HNQ61_002620</name>
</gene>
<dbReference type="InterPro" id="IPR029016">
    <property type="entry name" value="GAF-like_dom_sf"/>
</dbReference>
<feature type="coiled-coil region" evidence="12">
    <location>
        <begin position="297"/>
        <end position="324"/>
    </location>
</feature>
<dbReference type="InterPro" id="IPR003661">
    <property type="entry name" value="HisK_dim/P_dom"/>
</dbReference>
<comment type="catalytic activity">
    <reaction evidence="1">
        <text>ATP + protein L-histidine = ADP + protein N-phospho-L-histidine.</text>
        <dbReference type="EC" id="2.7.13.3"/>
    </reaction>
</comment>
<reference evidence="15 16" key="1">
    <citation type="submission" date="2020-08" db="EMBL/GenBank/DDBJ databases">
        <title>Genomic Encyclopedia of Type Strains, Phase IV (KMG-IV): sequencing the most valuable type-strain genomes for metagenomic binning, comparative biology and taxonomic classification.</title>
        <authorList>
            <person name="Goeker M."/>
        </authorList>
    </citation>
    <scope>NUCLEOTIDE SEQUENCE [LARGE SCALE GENOMIC DNA]</scope>
    <source>
        <strain evidence="15 16">DSM 29007</strain>
    </source>
</reference>
<dbReference type="Pfam" id="PF00512">
    <property type="entry name" value="HisKA"/>
    <property type="match status" value="1"/>
</dbReference>
<dbReference type="SMART" id="SM00387">
    <property type="entry name" value="HATPase_c"/>
    <property type="match status" value="1"/>
</dbReference>
<evidence type="ECO:0000256" key="6">
    <source>
        <dbReference type="ARBA" id="ARBA00022679"/>
    </source>
</evidence>
<dbReference type="Gene3D" id="3.30.450.40">
    <property type="match status" value="2"/>
</dbReference>
<dbReference type="GO" id="GO:0000155">
    <property type="term" value="F:phosphorelay sensor kinase activity"/>
    <property type="evidence" value="ECO:0007669"/>
    <property type="project" value="InterPro"/>
</dbReference>
<protein>
    <recommendedName>
        <fullName evidence="3">histidine kinase</fullName>
        <ecNumber evidence="3">2.7.13.3</ecNumber>
    </recommendedName>
</protein>
<keyword evidence="4" id="KW-1003">Cell membrane</keyword>
<dbReference type="Gene3D" id="3.30.450.20">
    <property type="entry name" value="PAS domain"/>
    <property type="match status" value="2"/>
</dbReference>
<evidence type="ECO:0000259" key="14">
    <source>
        <dbReference type="PROSITE" id="PS50113"/>
    </source>
</evidence>
<proteinExistence type="predicted"/>
<keyword evidence="8 15" id="KW-0418">Kinase</keyword>
<organism evidence="15 16">
    <name type="scientific">Longimicrobium terrae</name>
    <dbReference type="NCBI Taxonomy" id="1639882"/>
    <lineage>
        <taxon>Bacteria</taxon>
        <taxon>Pseudomonadati</taxon>
        <taxon>Gemmatimonadota</taxon>
        <taxon>Longimicrobiia</taxon>
        <taxon>Longimicrobiales</taxon>
        <taxon>Longimicrobiaceae</taxon>
        <taxon>Longimicrobium</taxon>
    </lineage>
</organism>
<dbReference type="SMART" id="SM00388">
    <property type="entry name" value="HisKA"/>
    <property type="match status" value="1"/>
</dbReference>
<name>A0A841GZ64_9BACT</name>
<dbReference type="CDD" id="cd16922">
    <property type="entry name" value="HATPase_EvgS-ArcB-TorS-like"/>
    <property type="match status" value="1"/>
</dbReference>
<keyword evidence="12" id="KW-0175">Coiled coil</keyword>
<dbReference type="SMART" id="SM00091">
    <property type="entry name" value="PAS"/>
    <property type="match status" value="2"/>
</dbReference>
<evidence type="ECO:0000256" key="11">
    <source>
        <dbReference type="ARBA" id="ARBA00023136"/>
    </source>
</evidence>
<dbReference type="Gene3D" id="1.10.287.130">
    <property type="match status" value="1"/>
</dbReference>
<dbReference type="SUPFAM" id="SSF55785">
    <property type="entry name" value="PYP-like sensor domain (PAS domain)"/>
    <property type="match status" value="2"/>
</dbReference>
<evidence type="ECO:0000313" key="16">
    <source>
        <dbReference type="Proteomes" id="UP000582837"/>
    </source>
</evidence>
<dbReference type="PROSITE" id="PS50109">
    <property type="entry name" value="HIS_KIN"/>
    <property type="match status" value="1"/>
</dbReference>
<dbReference type="RefSeq" id="WP_170033470.1">
    <property type="nucleotide sequence ID" value="NZ_JABDTL010000001.1"/>
</dbReference>
<dbReference type="Pfam" id="PF08448">
    <property type="entry name" value="PAS_4"/>
    <property type="match status" value="1"/>
</dbReference>
<dbReference type="PANTHER" id="PTHR43711">
    <property type="entry name" value="TWO-COMPONENT HISTIDINE KINASE"/>
    <property type="match status" value="1"/>
</dbReference>
<evidence type="ECO:0000259" key="13">
    <source>
        <dbReference type="PROSITE" id="PS50109"/>
    </source>
</evidence>
<evidence type="ECO:0000256" key="1">
    <source>
        <dbReference type="ARBA" id="ARBA00000085"/>
    </source>
</evidence>
<dbReference type="EC" id="2.7.13.3" evidence="3"/>
<accession>A0A841GZ64</accession>
<dbReference type="InterPro" id="IPR036097">
    <property type="entry name" value="HisK_dim/P_sf"/>
</dbReference>
<dbReference type="GO" id="GO:0005886">
    <property type="term" value="C:plasma membrane"/>
    <property type="evidence" value="ECO:0007669"/>
    <property type="project" value="UniProtKB-SubCell"/>
</dbReference>
<evidence type="ECO:0000256" key="2">
    <source>
        <dbReference type="ARBA" id="ARBA00004236"/>
    </source>
</evidence>
<dbReference type="SMART" id="SM00065">
    <property type="entry name" value="GAF"/>
    <property type="match status" value="2"/>
</dbReference>
<dbReference type="SUPFAM" id="SSF47384">
    <property type="entry name" value="Homodimeric domain of signal transducing histidine kinase"/>
    <property type="match status" value="1"/>
</dbReference>
<dbReference type="InterPro" id="IPR005467">
    <property type="entry name" value="His_kinase_dom"/>
</dbReference>
<dbReference type="Pfam" id="PF13185">
    <property type="entry name" value="GAF_2"/>
    <property type="match status" value="1"/>
</dbReference>